<feature type="transmembrane region" description="Helical" evidence="2">
    <location>
        <begin position="40"/>
        <end position="61"/>
    </location>
</feature>
<keyword evidence="2" id="KW-0812">Transmembrane</keyword>
<accession>A0ABY7ZZH3</accession>
<sequence>MVVTSRTRYWRTALLSCLVVGSVGFLVWAFGAGLGRATEVATVAGLLIAVAALVIAITQAWPAQQPPVDRVAAAAALAVDVRDQWIREVAARSVHTEGFILPVTWTIESAQFTDPDQPDHPWRRRKQGRLDGDFASASDEIAEEYRRVTNRRLVVLGEPGAGKTVMAILLTVGLLNRRFRDAESPPPSQEDPVPVLLAASSWDPVLESFDDWVVNAVALSHYNGDTRIPRMLLDSRLLLPVVDGLDEVPEPSRREAVDRINGAIGVSRPIVVTCRANEYERAIRGGAPVLLRSPVVRMKRMQAAETIRYLHHVIDDPDREGWQRIFEELRERSAGPLAEALSTPLMVSLLVAEYGRADSHPEELFDSAVHKTRHTVENHLFDNVVAARFADSPAGRYDPQQAARWLTFLARYLHQHQERDLAWWRMSERLMPRLAVPAVGIMFGLLLAMVVMTVTWWFPDVYTEDKQELLATSLAFGGLFAIMSTLTWYAVPARIPGRLVWAPVGAWPRVRRGLFVGFAIVMMPVMAALLAATAAQPVIHELKYAFVRNAVAIGVVAAAMGCVLGIGLAADARLSAPSERSSLPSPGAFLRHDRRSALAGAAAAAVSVMVAVVPMMLLGAALGDRLGHKVAPATRQPRPDGVLPFEVDLGLNGPVAVTFVVGFGLSIGALVLLTRAWPRFLLVRAYLAVRGRQPWRLPAFLAEARDRNLLRESGGMWQFHHIGLQHRLASRPPVESPSTQTRESPPLRDRRRRALLPAGTAVAVLIALAPVVLDRPLKPMHIPLAAPTEQGLRLNGSLPTDSIGWRRVVLSRDGTVLVRYREGLLDIWDIEPEKGTSTYRHVRVFPRAVALAVSGDNEKVALAGPFGVYEYFIAASGKGPREVSNGDASGLVYGGLAYVGEELAAIFGNVSEPGVPIRTLRIDETFERPMPDPLDGVPVLDPENPTEAEFEKIVERLGRHERLGPFAFKPGGTTKEFAALVKGGGGSSFRINIYSGSELSRILTGCRSDDLTAVSYKDDSSTLVTGSSKGTVRFPRSDDCEEEASDPLTSEKIVEVTGVAFPKIAAKSGEDPVLLVGEGEDDGGLPVVEVWR</sequence>
<feature type="transmembrane region" description="Helical" evidence="2">
    <location>
        <begin position="597"/>
        <end position="622"/>
    </location>
</feature>
<feature type="transmembrane region" description="Helical" evidence="2">
    <location>
        <begin position="434"/>
        <end position="458"/>
    </location>
</feature>
<feature type="region of interest" description="Disordered" evidence="1">
    <location>
        <begin position="730"/>
        <end position="749"/>
    </location>
</feature>
<evidence type="ECO:0000256" key="2">
    <source>
        <dbReference type="SAM" id="Phobius"/>
    </source>
</evidence>
<feature type="transmembrane region" description="Helical" evidence="2">
    <location>
        <begin position="12"/>
        <end position="34"/>
    </location>
</feature>
<keyword evidence="4" id="KW-1185">Reference proteome</keyword>
<evidence type="ECO:0000313" key="4">
    <source>
        <dbReference type="Proteomes" id="UP001219605"/>
    </source>
</evidence>
<feature type="transmembrane region" description="Helical" evidence="2">
    <location>
        <begin position="470"/>
        <end position="491"/>
    </location>
</feature>
<protein>
    <recommendedName>
        <fullName evidence="5">NACHT domain-containing protein</fullName>
    </recommendedName>
</protein>
<keyword evidence="2" id="KW-0472">Membrane</keyword>
<organism evidence="3 4">
    <name type="scientific">Micromonospora cathayae</name>
    <dbReference type="NCBI Taxonomy" id="3028804"/>
    <lineage>
        <taxon>Bacteria</taxon>
        <taxon>Bacillati</taxon>
        <taxon>Actinomycetota</taxon>
        <taxon>Actinomycetes</taxon>
        <taxon>Micromonosporales</taxon>
        <taxon>Micromonosporaceae</taxon>
        <taxon>Micromonospora</taxon>
    </lineage>
</organism>
<dbReference type="SUPFAM" id="SSF50998">
    <property type="entry name" value="Quinoprotein alcohol dehydrogenase-like"/>
    <property type="match status" value="1"/>
</dbReference>
<evidence type="ECO:0008006" key="5">
    <source>
        <dbReference type="Google" id="ProtNLM"/>
    </source>
</evidence>
<dbReference type="EMBL" id="CP118615">
    <property type="protein sequence ID" value="WDZ87843.1"/>
    <property type="molecule type" value="Genomic_DNA"/>
</dbReference>
<keyword evidence="2" id="KW-1133">Transmembrane helix</keyword>
<dbReference type="RefSeq" id="WP_275034859.1">
    <property type="nucleotide sequence ID" value="NZ_CP118615.1"/>
</dbReference>
<dbReference type="InterPro" id="IPR027417">
    <property type="entry name" value="P-loop_NTPase"/>
</dbReference>
<feature type="transmembrane region" description="Helical" evidence="2">
    <location>
        <begin position="754"/>
        <end position="773"/>
    </location>
</feature>
<reference evidence="3 4" key="1">
    <citation type="submission" date="2023-02" db="EMBL/GenBank/DDBJ databases">
        <authorList>
            <person name="Mo P."/>
        </authorList>
    </citation>
    <scope>NUCLEOTIDE SEQUENCE [LARGE SCALE GENOMIC DNA]</scope>
    <source>
        <strain evidence="3 4">HUAS 3</strain>
    </source>
</reference>
<name>A0ABY7ZZH3_9ACTN</name>
<gene>
    <name evidence="3" type="ORF">PVK37_16255</name>
</gene>
<feature type="transmembrane region" description="Helical" evidence="2">
    <location>
        <begin position="655"/>
        <end position="674"/>
    </location>
</feature>
<dbReference type="Gene3D" id="3.40.50.300">
    <property type="entry name" value="P-loop containing nucleotide triphosphate hydrolases"/>
    <property type="match status" value="1"/>
</dbReference>
<dbReference type="Proteomes" id="UP001219605">
    <property type="component" value="Chromosome"/>
</dbReference>
<feature type="transmembrane region" description="Helical" evidence="2">
    <location>
        <begin position="512"/>
        <end position="534"/>
    </location>
</feature>
<dbReference type="InterPro" id="IPR011047">
    <property type="entry name" value="Quinoprotein_ADH-like_sf"/>
</dbReference>
<evidence type="ECO:0000256" key="1">
    <source>
        <dbReference type="SAM" id="MobiDB-lite"/>
    </source>
</evidence>
<feature type="transmembrane region" description="Helical" evidence="2">
    <location>
        <begin position="546"/>
        <end position="570"/>
    </location>
</feature>
<evidence type="ECO:0000313" key="3">
    <source>
        <dbReference type="EMBL" id="WDZ87843.1"/>
    </source>
</evidence>
<proteinExistence type="predicted"/>